<evidence type="ECO:0000313" key="3">
    <source>
        <dbReference type="EnsemblPlants" id="Solyc01g057070.2.1"/>
    </source>
</evidence>
<dbReference type="PANTHER" id="PTHR43542">
    <property type="entry name" value="METHYLTRANSFERASE"/>
    <property type="match status" value="1"/>
</dbReference>
<organism evidence="3">
    <name type="scientific">Solanum lycopersicum</name>
    <name type="common">Tomato</name>
    <name type="synonym">Lycopersicon esculentum</name>
    <dbReference type="NCBI Taxonomy" id="4081"/>
    <lineage>
        <taxon>Eukaryota</taxon>
        <taxon>Viridiplantae</taxon>
        <taxon>Streptophyta</taxon>
        <taxon>Embryophyta</taxon>
        <taxon>Tracheophyta</taxon>
        <taxon>Spermatophyta</taxon>
        <taxon>Magnoliopsida</taxon>
        <taxon>eudicotyledons</taxon>
        <taxon>Gunneridae</taxon>
        <taxon>Pentapetalae</taxon>
        <taxon>asterids</taxon>
        <taxon>lamiids</taxon>
        <taxon>Solanales</taxon>
        <taxon>Solanaceae</taxon>
        <taxon>Solanoideae</taxon>
        <taxon>Solaneae</taxon>
        <taxon>Solanum</taxon>
        <taxon>Solanum subgen. Lycopersicon</taxon>
    </lineage>
</organism>
<dbReference type="Proteomes" id="UP000004994">
    <property type="component" value="Chromosome 1"/>
</dbReference>
<dbReference type="GO" id="GO:0008168">
    <property type="term" value="F:methyltransferase activity"/>
    <property type="evidence" value="ECO:0007669"/>
    <property type="project" value="UniProtKB-KW"/>
</dbReference>
<evidence type="ECO:0000256" key="1">
    <source>
        <dbReference type="ARBA" id="ARBA00022603"/>
    </source>
</evidence>
<dbReference type="PROSITE" id="PS51257">
    <property type="entry name" value="PROKAR_LIPOPROTEIN"/>
    <property type="match status" value="1"/>
</dbReference>
<dbReference type="Gramene" id="Solyc01g057070.2.1">
    <property type="protein sequence ID" value="Solyc01g057070.2.1"/>
    <property type="gene ID" value="Solyc01g057070.2"/>
</dbReference>
<keyword evidence="4" id="KW-1185">Reference proteome</keyword>
<sequence length="87" mass="10147">MSTKGNLNLPPLPPPSSLSCINQSRCRLELVEYPFRTDMLDSCGCLVKISDRRFGRTHFAIYGPKWAVKKKYVEKTKRKQEKLEFLR</sequence>
<dbReference type="PANTHER" id="PTHR43542:SF1">
    <property type="entry name" value="METHYLTRANSFERASE"/>
    <property type="match status" value="1"/>
</dbReference>
<reference evidence="3" key="1">
    <citation type="journal article" date="2012" name="Nature">
        <title>The tomato genome sequence provides insights into fleshy fruit evolution.</title>
        <authorList>
            <consortium name="Tomato Genome Consortium"/>
        </authorList>
    </citation>
    <scope>NUCLEOTIDE SEQUENCE [LARGE SCALE GENOMIC DNA]</scope>
    <source>
        <strain evidence="3">cv. Heinz 1706</strain>
    </source>
</reference>
<keyword evidence="2" id="KW-0808">Transferase</keyword>
<dbReference type="AlphaFoldDB" id="A0A3Q7EDY8"/>
<reference evidence="3" key="2">
    <citation type="submission" date="2019-01" db="UniProtKB">
        <authorList>
            <consortium name="EnsemblPlants"/>
        </authorList>
    </citation>
    <scope>IDENTIFICATION</scope>
    <source>
        <strain evidence="3">cv. Heinz 1706</strain>
    </source>
</reference>
<dbReference type="PaxDb" id="4081-Solyc01g057070.1.1"/>
<evidence type="ECO:0000256" key="2">
    <source>
        <dbReference type="ARBA" id="ARBA00022679"/>
    </source>
</evidence>
<dbReference type="InParanoid" id="A0A3Q7EDY8"/>
<evidence type="ECO:0000313" key="4">
    <source>
        <dbReference type="Proteomes" id="UP000004994"/>
    </source>
</evidence>
<keyword evidence="1" id="KW-0489">Methyltransferase</keyword>
<proteinExistence type="predicted"/>
<name>A0A3Q7EDY8_SOLLC</name>
<dbReference type="EnsemblPlants" id="Solyc01g057070.2.1">
    <property type="protein sequence ID" value="Solyc01g057070.2.1"/>
    <property type="gene ID" value="Solyc01g057070.2"/>
</dbReference>
<dbReference type="GO" id="GO:0031167">
    <property type="term" value="P:rRNA methylation"/>
    <property type="evidence" value="ECO:0007669"/>
    <property type="project" value="InterPro"/>
</dbReference>
<dbReference type="STRING" id="4081.A0A3Q7EDY8"/>
<accession>A0A3Q7EDY8</accession>
<dbReference type="InterPro" id="IPR004398">
    <property type="entry name" value="RNA_MeTrfase_RsmD"/>
</dbReference>
<protein>
    <submittedName>
        <fullName evidence="3">Uncharacterized protein</fullName>
    </submittedName>
</protein>